<name>A0A1M6L2K3_9PROT</name>
<evidence type="ECO:0000313" key="2">
    <source>
        <dbReference type="EMBL" id="SHJ65309.1"/>
    </source>
</evidence>
<feature type="transmembrane region" description="Helical" evidence="1">
    <location>
        <begin position="135"/>
        <end position="155"/>
    </location>
</feature>
<evidence type="ECO:0008006" key="4">
    <source>
        <dbReference type="Google" id="ProtNLM"/>
    </source>
</evidence>
<feature type="transmembrane region" description="Helical" evidence="1">
    <location>
        <begin position="47"/>
        <end position="71"/>
    </location>
</feature>
<evidence type="ECO:0000256" key="1">
    <source>
        <dbReference type="SAM" id="Phobius"/>
    </source>
</evidence>
<keyword evidence="3" id="KW-1185">Reference proteome</keyword>
<organism evidence="2 3">
    <name type="scientific">Muricoccus roseus</name>
    <dbReference type="NCBI Taxonomy" id="198092"/>
    <lineage>
        <taxon>Bacteria</taxon>
        <taxon>Pseudomonadati</taxon>
        <taxon>Pseudomonadota</taxon>
        <taxon>Alphaproteobacteria</taxon>
        <taxon>Acetobacterales</taxon>
        <taxon>Roseomonadaceae</taxon>
        <taxon>Muricoccus</taxon>
    </lineage>
</organism>
<feature type="transmembrane region" description="Helical" evidence="1">
    <location>
        <begin position="167"/>
        <end position="190"/>
    </location>
</feature>
<evidence type="ECO:0000313" key="3">
    <source>
        <dbReference type="Proteomes" id="UP000184387"/>
    </source>
</evidence>
<dbReference type="STRING" id="198092.SAMN02745194_03065"/>
<reference evidence="2 3" key="1">
    <citation type="submission" date="2016-11" db="EMBL/GenBank/DDBJ databases">
        <authorList>
            <person name="Jaros S."/>
            <person name="Januszkiewicz K."/>
            <person name="Wedrychowicz H."/>
        </authorList>
    </citation>
    <scope>NUCLEOTIDE SEQUENCE [LARGE SCALE GENOMIC DNA]</scope>
    <source>
        <strain evidence="2 3">DSM 14916</strain>
    </source>
</reference>
<keyword evidence="1" id="KW-0812">Transmembrane</keyword>
<feature type="transmembrane region" description="Helical" evidence="1">
    <location>
        <begin position="77"/>
        <end position="95"/>
    </location>
</feature>
<dbReference type="Proteomes" id="UP000184387">
    <property type="component" value="Unassembled WGS sequence"/>
</dbReference>
<sequence length="191" mass="20023">MPGLSAPGVSLETQIVAGLRAASLLARGREEGLRFALLSMEGAARSFWAGVFCLLPFLLVRALGTGAFLSGTLPIELIGYVLGWVVFPLASLSLAEASGRGPLWPLFVAAWNWTNLVQYGALLAATLLGGLLPPGFGGSLILAAFGYALWMEWFVAKSALRISGIRAALFVLLDMAIGLFIASVVTRLSAG</sequence>
<protein>
    <recommendedName>
        <fullName evidence="4">Yip1 domain-containing protein</fullName>
    </recommendedName>
</protein>
<keyword evidence="1" id="KW-0472">Membrane</keyword>
<dbReference type="OrthoDB" id="8443450at2"/>
<keyword evidence="1" id="KW-1133">Transmembrane helix</keyword>
<dbReference type="EMBL" id="FQZF01000017">
    <property type="protein sequence ID" value="SHJ65309.1"/>
    <property type="molecule type" value="Genomic_DNA"/>
</dbReference>
<dbReference type="AlphaFoldDB" id="A0A1M6L2K3"/>
<dbReference type="RefSeq" id="WP_073136214.1">
    <property type="nucleotide sequence ID" value="NZ_FQZF01000017.1"/>
</dbReference>
<accession>A0A1M6L2K3</accession>
<proteinExistence type="predicted"/>
<gene>
    <name evidence="2" type="ORF">SAMN02745194_03065</name>
</gene>